<organism evidence="1 2">
    <name type="scientific">Pluteus cervinus</name>
    <dbReference type="NCBI Taxonomy" id="181527"/>
    <lineage>
        <taxon>Eukaryota</taxon>
        <taxon>Fungi</taxon>
        <taxon>Dikarya</taxon>
        <taxon>Basidiomycota</taxon>
        <taxon>Agaricomycotina</taxon>
        <taxon>Agaricomycetes</taxon>
        <taxon>Agaricomycetidae</taxon>
        <taxon>Agaricales</taxon>
        <taxon>Pluteineae</taxon>
        <taxon>Pluteaceae</taxon>
        <taxon>Pluteus</taxon>
    </lineage>
</organism>
<protein>
    <submittedName>
        <fullName evidence="1">Uncharacterized protein</fullName>
    </submittedName>
</protein>
<proteinExistence type="predicted"/>
<accession>A0ACD3AMS2</accession>
<gene>
    <name evidence="1" type="ORF">BDN72DRAFT_127602</name>
</gene>
<dbReference type="EMBL" id="ML208392">
    <property type="protein sequence ID" value="TFK66841.1"/>
    <property type="molecule type" value="Genomic_DNA"/>
</dbReference>
<evidence type="ECO:0000313" key="1">
    <source>
        <dbReference type="EMBL" id="TFK66841.1"/>
    </source>
</evidence>
<sequence length="463" mass="52643">MGWSRLMKKATHPQDAVSRPMLLTNLPVDILGCIVELFQDDFSTLRTLSLVCGLLRPLAHRHLFYQLGIGGDFRFTTSPAVASSRCLQFKDFLISSPSLLSHVRDLRVYASFHAQDDWVMKNMEVLTDILNHFSEAHLEKFYIHSYPGTVSWKQLSKPFRDAMLNIFSKIQAIDMLGFRDFPIDIFTCCTNLRVLNVDEMNFADTVATSPNINSLDFKPAIRSLKLFGKLPGIIEILTLSGTLDLSQLETLDVGMWAKVLDIDPLLHSDQIRELHLRWFTIGSTNIDFGLHQQNDLSQLDQLTVIRLNTCWMGGVQASEIHWIANTLDSIHGHRLTSVELTLFVYFEPQGGEFEALHVLSASLARLSKHLRVLKKISLSIWLIRYTEDLPAVEEGIRKQVHSDWERNDELFLLKVVRAPGSGGRPQRRCKLYSNHVCLLILASRICVSFFREGPTGPRWLSSG</sequence>
<dbReference type="Proteomes" id="UP000308600">
    <property type="component" value="Unassembled WGS sequence"/>
</dbReference>
<reference evidence="1 2" key="1">
    <citation type="journal article" date="2019" name="Nat. Ecol. Evol.">
        <title>Megaphylogeny resolves global patterns of mushroom evolution.</title>
        <authorList>
            <person name="Varga T."/>
            <person name="Krizsan K."/>
            <person name="Foldi C."/>
            <person name="Dima B."/>
            <person name="Sanchez-Garcia M."/>
            <person name="Sanchez-Ramirez S."/>
            <person name="Szollosi G.J."/>
            <person name="Szarkandi J.G."/>
            <person name="Papp V."/>
            <person name="Albert L."/>
            <person name="Andreopoulos W."/>
            <person name="Angelini C."/>
            <person name="Antonin V."/>
            <person name="Barry K.W."/>
            <person name="Bougher N.L."/>
            <person name="Buchanan P."/>
            <person name="Buyck B."/>
            <person name="Bense V."/>
            <person name="Catcheside P."/>
            <person name="Chovatia M."/>
            <person name="Cooper J."/>
            <person name="Damon W."/>
            <person name="Desjardin D."/>
            <person name="Finy P."/>
            <person name="Geml J."/>
            <person name="Haridas S."/>
            <person name="Hughes K."/>
            <person name="Justo A."/>
            <person name="Karasinski D."/>
            <person name="Kautmanova I."/>
            <person name="Kiss B."/>
            <person name="Kocsube S."/>
            <person name="Kotiranta H."/>
            <person name="LaButti K.M."/>
            <person name="Lechner B.E."/>
            <person name="Liimatainen K."/>
            <person name="Lipzen A."/>
            <person name="Lukacs Z."/>
            <person name="Mihaltcheva S."/>
            <person name="Morgado L.N."/>
            <person name="Niskanen T."/>
            <person name="Noordeloos M.E."/>
            <person name="Ohm R.A."/>
            <person name="Ortiz-Santana B."/>
            <person name="Ovrebo C."/>
            <person name="Racz N."/>
            <person name="Riley R."/>
            <person name="Savchenko A."/>
            <person name="Shiryaev A."/>
            <person name="Soop K."/>
            <person name="Spirin V."/>
            <person name="Szebenyi C."/>
            <person name="Tomsovsky M."/>
            <person name="Tulloss R.E."/>
            <person name="Uehling J."/>
            <person name="Grigoriev I.V."/>
            <person name="Vagvolgyi C."/>
            <person name="Papp T."/>
            <person name="Martin F.M."/>
            <person name="Miettinen O."/>
            <person name="Hibbett D.S."/>
            <person name="Nagy L.G."/>
        </authorList>
    </citation>
    <scope>NUCLEOTIDE SEQUENCE [LARGE SCALE GENOMIC DNA]</scope>
    <source>
        <strain evidence="1 2">NL-1719</strain>
    </source>
</reference>
<keyword evidence="2" id="KW-1185">Reference proteome</keyword>
<evidence type="ECO:0000313" key="2">
    <source>
        <dbReference type="Proteomes" id="UP000308600"/>
    </source>
</evidence>
<name>A0ACD3AMS2_9AGAR</name>